<evidence type="ECO:0000313" key="2">
    <source>
        <dbReference type="EMBL" id="KYO27332.1"/>
    </source>
</evidence>
<name>A0A151MS24_ALLMI</name>
<dbReference type="AlphaFoldDB" id="A0A151MS24"/>
<dbReference type="EMBL" id="AKHW03005226">
    <property type="protein sequence ID" value="KYO27332.1"/>
    <property type="molecule type" value="Genomic_DNA"/>
</dbReference>
<protein>
    <submittedName>
        <fullName evidence="2">Uncharacterized protein</fullName>
    </submittedName>
</protein>
<sequence>MPGEGHSLWTGSIPLIQPMGPDEFDTPVIEGQKQEWHKVEQNDVEVPSNPMGLRFQYYPISKRLIRPQQNQAAFVNILCASYWCSDFSN</sequence>
<reference evidence="2 3" key="1">
    <citation type="journal article" date="2012" name="Genome Biol.">
        <title>Sequencing three crocodilian genomes to illuminate the evolution of archosaurs and amniotes.</title>
        <authorList>
            <person name="St John J.A."/>
            <person name="Braun E.L."/>
            <person name="Isberg S.R."/>
            <person name="Miles L.G."/>
            <person name="Chong A.Y."/>
            <person name="Gongora J."/>
            <person name="Dalzell P."/>
            <person name="Moran C."/>
            <person name="Bed'hom B."/>
            <person name="Abzhanov A."/>
            <person name="Burgess S.C."/>
            <person name="Cooksey A.M."/>
            <person name="Castoe T.A."/>
            <person name="Crawford N.G."/>
            <person name="Densmore L.D."/>
            <person name="Drew J.C."/>
            <person name="Edwards S.V."/>
            <person name="Faircloth B.C."/>
            <person name="Fujita M.K."/>
            <person name="Greenwold M.J."/>
            <person name="Hoffmann F.G."/>
            <person name="Howard J.M."/>
            <person name="Iguchi T."/>
            <person name="Janes D.E."/>
            <person name="Khan S.Y."/>
            <person name="Kohno S."/>
            <person name="de Koning A.J."/>
            <person name="Lance S.L."/>
            <person name="McCarthy F.M."/>
            <person name="McCormack J.E."/>
            <person name="Merchant M.E."/>
            <person name="Peterson D.G."/>
            <person name="Pollock D.D."/>
            <person name="Pourmand N."/>
            <person name="Raney B.J."/>
            <person name="Roessler K.A."/>
            <person name="Sanford J.R."/>
            <person name="Sawyer R.H."/>
            <person name="Schmidt C.J."/>
            <person name="Triplett E.W."/>
            <person name="Tuberville T.D."/>
            <person name="Venegas-Anaya M."/>
            <person name="Howard J.T."/>
            <person name="Jarvis E.D."/>
            <person name="Guillette L.J.Jr."/>
            <person name="Glenn T.C."/>
            <person name="Green R.E."/>
            <person name="Ray D.A."/>
        </authorList>
    </citation>
    <scope>NUCLEOTIDE SEQUENCE [LARGE SCALE GENOMIC DNA]</scope>
    <source>
        <strain evidence="2">KSC_2009_1</strain>
    </source>
</reference>
<accession>A0A151MS24</accession>
<organism evidence="2 3">
    <name type="scientific">Alligator mississippiensis</name>
    <name type="common">American alligator</name>
    <dbReference type="NCBI Taxonomy" id="8496"/>
    <lineage>
        <taxon>Eukaryota</taxon>
        <taxon>Metazoa</taxon>
        <taxon>Chordata</taxon>
        <taxon>Craniata</taxon>
        <taxon>Vertebrata</taxon>
        <taxon>Euteleostomi</taxon>
        <taxon>Archelosauria</taxon>
        <taxon>Archosauria</taxon>
        <taxon>Crocodylia</taxon>
        <taxon>Alligatoridae</taxon>
        <taxon>Alligatorinae</taxon>
        <taxon>Alligator</taxon>
    </lineage>
</organism>
<keyword evidence="3" id="KW-1185">Reference proteome</keyword>
<evidence type="ECO:0000313" key="3">
    <source>
        <dbReference type="Proteomes" id="UP000050525"/>
    </source>
</evidence>
<dbReference type="Proteomes" id="UP000050525">
    <property type="component" value="Unassembled WGS sequence"/>
</dbReference>
<gene>
    <name evidence="2" type="ORF">Y1Q_0021252</name>
</gene>
<proteinExistence type="predicted"/>
<comment type="caution">
    <text evidence="2">The sequence shown here is derived from an EMBL/GenBank/DDBJ whole genome shotgun (WGS) entry which is preliminary data.</text>
</comment>
<evidence type="ECO:0000256" key="1">
    <source>
        <dbReference type="SAM" id="MobiDB-lite"/>
    </source>
</evidence>
<feature type="region of interest" description="Disordered" evidence="1">
    <location>
        <begin position="1"/>
        <end position="24"/>
    </location>
</feature>